<dbReference type="STRING" id="1109443.G4T754"/>
<sequence>MIDASEDEYEEGLLEELSSSPMFEGFRDDADSDAFLEFMDSNSEQEPSDILEFDQQVDENAWQDEGEGLDVLPEYTPTTDIIDLTQEDEVTDPEALEFGSEPEEELDEKTILLQNIQDLILATVKQIANCAEGKLDRIVIELAVDDLAATFGVERSALLVRASSKGIFCGSVLSIRLVNGTVIQGNDDQATLTPAGEDVEELVVEEDIGWVLVVEKEAIFQTLCQAEFTRINALRKPGIILTGKGYPDIASRQLLHKLSSGLPETVPIFALVDADPHGIEILSVYAFGSISMRHQNDGLTAERVVWIGVMLTELERRGVAAGDMLGLNQRDRKKLESLLRREDRVMPQLWKNELRFMLERGQKAEIEAVYSGGLQDGRQPLLSYVEEEMQSYFVAQM</sequence>
<organism evidence="5 6">
    <name type="scientific">Serendipita indica (strain DSM 11827)</name>
    <name type="common">Root endophyte fungus</name>
    <name type="synonym">Piriformospora indica</name>
    <dbReference type="NCBI Taxonomy" id="1109443"/>
    <lineage>
        <taxon>Eukaryota</taxon>
        <taxon>Fungi</taxon>
        <taxon>Dikarya</taxon>
        <taxon>Basidiomycota</taxon>
        <taxon>Agaricomycotina</taxon>
        <taxon>Agaricomycetes</taxon>
        <taxon>Sebacinales</taxon>
        <taxon>Serendipitaceae</taxon>
        <taxon>Serendipita</taxon>
    </lineage>
</organism>
<evidence type="ECO:0000256" key="2">
    <source>
        <dbReference type="ARBA" id="ARBA00023242"/>
    </source>
</evidence>
<evidence type="ECO:0000313" key="5">
    <source>
        <dbReference type="EMBL" id="CCA67136.1"/>
    </source>
</evidence>
<feature type="domain" description="Topoisomerase 6 subunit A/Spo11 TOPRIM" evidence="4">
    <location>
        <begin position="210"/>
        <end position="375"/>
    </location>
</feature>
<gene>
    <name evidence="5" type="ORF">PIIN_00970</name>
</gene>
<dbReference type="PRINTS" id="PR01550">
    <property type="entry name" value="TOP6AFAMILY"/>
</dbReference>
<evidence type="ECO:0000313" key="6">
    <source>
        <dbReference type="Proteomes" id="UP000007148"/>
    </source>
</evidence>
<dbReference type="OrthoDB" id="5377392at2759"/>
<dbReference type="PANTHER" id="PTHR10848:SF0">
    <property type="entry name" value="MEIOTIC RECOMBINATION PROTEIN SPO11"/>
    <property type="match status" value="1"/>
</dbReference>
<dbReference type="InterPro" id="IPR013048">
    <property type="entry name" value="Meiotic_Spo11"/>
</dbReference>
<dbReference type="EMBL" id="CAFZ01000010">
    <property type="protein sequence ID" value="CCA67136.1"/>
    <property type="molecule type" value="Genomic_DNA"/>
</dbReference>
<proteinExistence type="predicted"/>
<feature type="region of interest" description="Disordered" evidence="3">
    <location>
        <begin position="1"/>
        <end position="26"/>
    </location>
</feature>
<dbReference type="GO" id="GO:0000706">
    <property type="term" value="P:meiotic DNA double-strand break processing"/>
    <property type="evidence" value="ECO:0007669"/>
    <property type="project" value="TreeGrafter"/>
</dbReference>
<dbReference type="InterPro" id="IPR002815">
    <property type="entry name" value="Spo11/TopoVI_A"/>
</dbReference>
<dbReference type="Pfam" id="PF21180">
    <property type="entry name" value="TOP6A-Spo11_Toprim"/>
    <property type="match status" value="1"/>
</dbReference>
<dbReference type="Gene3D" id="3.40.1360.10">
    <property type="match status" value="1"/>
</dbReference>
<dbReference type="GO" id="GO:0003677">
    <property type="term" value="F:DNA binding"/>
    <property type="evidence" value="ECO:0007669"/>
    <property type="project" value="InterPro"/>
</dbReference>
<dbReference type="GO" id="GO:0000228">
    <property type="term" value="C:nuclear chromosome"/>
    <property type="evidence" value="ECO:0007669"/>
    <property type="project" value="TreeGrafter"/>
</dbReference>
<dbReference type="GO" id="GO:0007131">
    <property type="term" value="P:reciprocal meiotic recombination"/>
    <property type="evidence" value="ECO:0007669"/>
    <property type="project" value="TreeGrafter"/>
</dbReference>
<feature type="compositionally biased region" description="Acidic residues" evidence="3">
    <location>
        <begin position="1"/>
        <end position="14"/>
    </location>
</feature>
<dbReference type="PANTHER" id="PTHR10848">
    <property type="entry name" value="MEIOTIC RECOMBINATION PROTEIN SPO11"/>
    <property type="match status" value="1"/>
</dbReference>
<dbReference type="FunCoup" id="G4T754">
    <property type="interactions" value="95"/>
</dbReference>
<dbReference type="CDD" id="cd00223">
    <property type="entry name" value="TOPRIM_TopoIIB_SPO"/>
    <property type="match status" value="1"/>
</dbReference>
<comment type="subcellular location">
    <subcellularLocation>
        <location evidence="1">Nucleus</location>
    </subcellularLocation>
</comment>
<keyword evidence="2" id="KW-0539">Nucleus</keyword>
<dbReference type="PRINTS" id="PR01551">
    <property type="entry name" value="SPO11HOMOLOG"/>
</dbReference>
<dbReference type="GO" id="GO:0003918">
    <property type="term" value="F:DNA topoisomerase type II (double strand cut, ATP-hydrolyzing) activity"/>
    <property type="evidence" value="ECO:0007669"/>
    <property type="project" value="InterPro"/>
</dbReference>
<dbReference type="SUPFAM" id="SSF56726">
    <property type="entry name" value="DNA topoisomerase IV, alpha subunit"/>
    <property type="match status" value="1"/>
</dbReference>
<accession>G4T754</accession>
<dbReference type="HOGENOM" id="CLU_037229_0_2_1"/>
<protein>
    <submittedName>
        <fullName evidence="5">Related to Spo11-Coprinopsis cinerea</fullName>
    </submittedName>
</protein>
<evidence type="ECO:0000256" key="1">
    <source>
        <dbReference type="ARBA" id="ARBA00004123"/>
    </source>
</evidence>
<evidence type="ECO:0000256" key="3">
    <source>
        <dbReference type="SAM" id="MobiDB-lite"/>
    </source>
</evidence>
<dbReference type="InParanoid" id="G4T754"/>
<dbReference type="Proteomes" id="UP000007148">
    <property type="component" value="Unassembled WGS sequence"/>
</dbReference>
<comment type="caution">
    <text evidence="5">The sequence shown here is derived from an EMBL/GenBank/DDBJ whole genome shotgun (WGS) entry which is preliminary data.</text>
</comment>
<name>G4T754_SERID</name>
<reference evidence="5 6" key="1">
    <citation type="journal article" date="2011" name="PLoS Pathog.">
        <title>Endophytic Life Strategies Decoded by Genome and Transcriptome Analyses of the Mutualistic Root Symbiont Piriformospora indica.</title>
        <authorList>
            <person name="Zuccaro A."/>
            <person name="Lahrmann U."/>
            <person name="Guldener U."/>
            <person name="Langen G."/>
            <person name="Pfiffi S."/>
            <person name="Biedenkopf D."/>
            <person name="Wong P."/>
            <person name="Samans B."/>
            <person name="Grimm C."/>
            <person name="Basiewicz M."/>
            <person name="Murat C."/>
            <person name="Martin F."/>
            <person name="Kogel K.H."/>
        </authorList>
    </citation>
    <scope>NUCLEOTIDE SEQUENCE [LARGE SCALE GENOMIC DNA]</scope>
    <source>
        <strain evidence="5 6">DSM 11827</strain>
    </source>
</reference>
<dbReference type="GO" id="GO:0042138">
    <property type="term" value="P:meiotic DNA double-strand break formation"/>
    <property type="evidence" value="ECO:0007669"/>
    <property type="project" value="InterPro"/>
</dbReference>
<dbReference type="InterPro" id="IPR036078">
    <property type="entry name" value="Spo11/TopoVI_A_sf"/>
</dbReference>
<dbReference type="AlphaFoldDB" id="G4T754"/>
<keyword evidence="6" id="KW-1185">Reference proteome</keyword>
<dbReference type="eggNOG" id="KOG2795">
    <property type="taxonomic scope" value="Eukaryota"/>
</dbReference>
<dbReference type="InterPro" id="IPR034136">
    <property type="entry name" value="TOPRIM_Topo6A/Spo11"/>
</dbReference>
<evidence type="ECO:0000259" key="4">
    <source>
        <dbReference type="Pfam" id="PF21180"/>
    </source>
</evidence>